<dbReference type="HAMAP" id="MF_01615">
    <property type="entry name" value="PdxT"/>
    <property type="match status" value="1"/>
</dbReference>
<evidence type="ECO:0000256" key="1">
    <source>
        <dbReference type="ARBA" id="ARBA00008345"/>
    </source>
</evidence>
<dbReference type="AlphaFoldDB" id="A0A6J4LII0"/>
<evidence type="ECO:0000256" key="12">
    <source>
        <dbReference type="PIRSR" id="PIRSR005639-2"/>
    </source>
</evidence>
<dbReference type="PANTHER" id="PTHR31559:SF0">
    <property type="entry name" value="PYRIDOXAL 5'-PHOSPHATE SYNTHASE SUBUNIT SNO1-RELATED"/>
    <property type="match status" value="1"/>
</dbReference>
<dbReference type="GO" id="GO:0005829">
    <property type="term" value="C:cytosol"/>
    <property type="evidence" value="ECO:0007669"/>
    <property type="project" value="TreeGrafter"/>
</dbReference>
<dbReference type="FunFam" id="3.40.50.880:FF:000010">
    <property type="entry name" value="uncharacterized protein LOC100176842 isoform X2"/>
    <property type="match status" value="1"/>
</dbReference>
<comment type="subunit">
    <text evidence="9 10">In the presence of PdxS, forms a dodecamer of heterodimers. Only shows activity in the heterodimer.</text>
</comment>
<feature type="active site" description="Nucleophile" evidence="10 11">
    <location>
        <position position="82"/>
    </location>
</feature>
<keyword evidence="5 10" id="KW-0456">Lyase</keyword>
<dbReference type="GO" id="GO:0008614">
    <property type="term" value="P:pyridoxine metabolic process"/>
    <property type="evidence" value="ECO:0007669"/>
    <property type="project" value="TreeGrafter"/>
</dbReference>
<dbReference type="GO" id="GO:0036381">
    <property type="term" value="F:pyridoxal 5'-phosphate synthase (glutamine hydrolysing) activity"/>
    <property type="evidence" value="ECO:0007669"/>
    <property type="project" value="UniProtKB-UniRule"/>
</dbReference>
<sequence>MVGPVRIGVLALQGDVREHVRSLTAVGARASAVRRAADLDDVDGLVLPGGESTTISRLLEVFELLEPLRTHVAEGLPVYGSCAGMVLLADEVLDGRPDQQGVGGLDVVVRRNAFGRQVDSFETDLPFAGVGDVHAVFIRAPWVETTGERAEVLARVPDSGGRAAGRVVAVRQGRVLATSFHPELTGDDRVHGLFVDMVKGASS</sequence>
<protein>
    <recommendedName>
        <fullName evidence="10">Pyridoxal 5'-phosphate synthase subunit PdxT</fullName>
        <ecNumber evidence="10">4.3.3.6</ecNumber>
    </recommendedName>
    <alternativeName>
        <fullName evidence="10">Pdx2</fullName>
    </alternativeName>
    <alternativeName>
        <fullName evidence="10">Pyridoxal 5'-phosphate synthase glutaminase subunit</fullName>
        <ecNumber evidence="10">3.5.1.2</ecNumber>
    </alternativeName>
</protein>
<dbReference type="PIRSF" id="PIRSF005639">
    <property type="entry name" value="Glut_amidoT_SNO"/>
    <property type="match status" value="1"/>
</dbReference>
<dbReference type="GO" id="GO:1903600">
    <property type="term" value="C:glutaminase complex"/>
    <property type="evidence" value="ECO:0007669"/>
    <property type="project" value="TreeGrafter"/>
</dbReference>
<dbReference type="PROSITE" id="PS01236">
    <property type="entry name" value="PDXT_SNO_1"/>
    <property type="match status" value="1"/>
</dbReference>
<dbReference type="NCBIfam" id="TIGR03800">
    <property type="entry name" value="PLP_synth_Pdx2"/>
    <property type="match status" value="1"/>
</dbReference>
<dbReference type="PROSITE" id="PS51130">
    <property type="entry name" value="PDXT_SNO_2"/>
    <property type="match status" value="1"/>
</dbReference>
<dbReference type="Gene3D" id="3.40.50.880">
    <property type="match status" value="1"/>
</dbReference>
<comment type="catalytic activity">
    <reaction evidence="7 10">
        <text>L-glutamine + H2O = L-glutamate + NH4(+)</text>
        <dbReference type="Rhea" id="RHEA:15889"/>
        <dbReference type="ChEBI" id="CHEBI:15377"/>
        <dbReference type="ChEBI" id="CHEBI:28938"/>
        <dbReference type="ChEBI" id="CHEBI:29985"/>
        <dbReference type="ChEBI" id="CHEBI:58359"/>
        <dbReference type="EC" id="3.5.1.2"/>
    </reaction>
</comment>
<feature type="binding site" evidence="10 12">
    <location>
        <position position="111"/>
    </location>
    <ligand>
        <name>L-glutamine</name>
        <dbReference type="ChEBI" id="CHEBI:58359"/>
    </ligand>
</feature>
<dbReference type="PROSITE" id="PS51273">
    <property type="entry name" value="GATASE_TYPE_1"/>
    <property type="match status" value="1"/>
</dbReference>
<evidence type="ECO:0000256" key="8">
    <source>
        <dbReference type="ARBA" id="ARBA00054599"/>
    </source>
</evidence>
<dbReference type="GO" id="GO:0042823">
    <property type="term" value="P:pyridoxal phosphate biosynthetic process"/>
    <property type="evidence" value="ECO:0007669"/>
    <property type="project" value="UniProtKB-UniRule"/>
</dbReference>
<dbReference type="SUPFAM" id="SSF52317">
    <property type="entry name" value="Class I glutamine amidotransferase-like"/>
    <property type="match status" value="1"/>
</dbReference>
<dbReference type="EC" id="4.3.3.6" evidence="10"/>
<evidence type="ECO:0000256" key="10">
    <source>
        <dbReference type="HAMAP-Rule" id="MF_01615"/>
    </source>
</evidence>
<dbReference type="UniPathway" id="UPA00245"/>
<evidence type="ECO:0000256" key="4">
    <source>
        <dbReference type="ARBA" id="ARBA00022962"/>
    </source>
</evidence>
<evidence type="ECO:0000256" key="3">
    <source>
        <dbReference type="ARBA" id="ARBA00022898"/>
    </source>
</evidence>
<gene>
    <name evidence="10" type="primary">pdxT</name>
    <name evidence="13" type="ORF">AVDCRST_MAG07-1848</name>
</gene>
<feature type="binding site" evidence="10 12">
    <location>
        <begin position="50"/>
        <end position="52"/>
    </location>
    <ligand>
        <name>L-glutamine</name>
        <dbReference type="ChEBI" id="CHEBI:58359"/>
    </ligand>
</feature>
<proteinExistence type="inferred from homology"/>
<reference evidence="13" key="1">
    <citation type="submission" date="2020-02" db="EMBL/GenBank/DDBJ databases">
        <authorList>
            <person name="Meier V. D."/>
        </authorList>
    </citation>
    <scope>NUCLEOTIDE SEQUENCE</scope>
    <source>
        <strain evidence="13">AVDCRST_MAG07</strain>
    </source>
</reference>
<dbReference type="CDD" id="cd01749">
    <property type="entry name" value="GATase1_PB"/>
    <property type="match status" value="1"/>
</dbReference>
<dbReference type="InterPro" id="IPR002161">
    <property type="entry name" value="PdxT/SNO"/>
</dbReference>
<comment type="function">
    <text evidence="8 10">Catalyzes the hydrolysis of glutamine to glutamate and ammonia as part of the biosynthesis of pyridoxal 5'-phosphate. The resulting ammonia molecule is channeled to the active site of PdxS.</text>
</comment>
<dbReference type="PANTHER" id="PTHR31559">
    <property type="entry name" value="PYRIDOXAL 5'-PHOSPHATE SYNTHASE SUBUNIT SNO"/>
    <property type="match status" value="1"/>
</dbReference>
<evidence type="ECO:0000313" key="13">
    <source>
        <dbReference type="EMBL" id="CAA9332577.1"/>
    </source>
</evidence>
<comment type="similarity">
    <text evidence="1 10">Belongs to the glutaminase PdxT/SNO family.</text>
</comment>
<evidence type="ECO:0000256" key="9">
    <source>
        <dbReference type="ARBA" id="ARBA00064749"/>
    </source>
</evidence>
<dbReference type="GO" id="GO:0006543">
    <property type="term" value="P:L-glutamine catabolic process"/>
    <property type="evidence" value="ECO:0007669"/>
    <property type="project" value="UniProtKB-UniRule"/>
</dbReference>
<dbReference type="GO" id="GO:0004359">
    <property type="term" value="F:glutaminase activity"/>
    <property type="evidence" value="ECO:0007669"/>
    <property type="project" value="UniProtKB-UniRule"/>
</dbReference>
<comment type="pathway">
    <text evidence="10">Cofactor biosynthesis; pyridoxal 5'-phosphate biosynthesis.</text>
</comment>
<evidence type="ECO:0000256" key="6">
    <source>
        <dbReference type="ARBA" id="ARBA00047992"/>
    </source>
</evidence>
<dbReference type="InterPro" id="IPR021196">
    <property type="entry name" value="PdxT/SNO_CS"/>
</dbReference>
<organism evidence="13">
    <name type="scientific">uncultured Frankineae bacterium</name>
    <dbReference type="NCBI Taxonomy" id="437475"/>
    <lineage>
        <taxon>Bacteria</taxon>
        <taxon>Bacillati</taxon>
        <taxon>Actinomycetota</taxon>
        <taxon>Actinomycetes</taxon>
        <taxon>Frankiales</taxon>
        <taxon>environmental samples</taxon>
    </lineage>
</organism>
<name>A0A6J4LII0_9ACTN</name>
<keyword evidence="4 10" id="KW-0315">Glutamine amidotransferase</keyword>
<evidence type="ECO:0000256" key="5">
    <source>
        <dbReference type="ARBA" id="ARBA00023239"/>
    </source>
</evidence>
<feature type="active site" description="Charge relay system" evidence="10 11">
    <location>
        <position position="183"/>
    </location>
</feature>
<dbReference type="EC" id="3.5.1.2" evidence="10"/>
<evidence type="ECO:0000256" key="7">
    <source>
        <dbReference type="ARBA" id="ARBA00049534"/>
    </source>
</evidence>
<comment type="catalytic activity">
    <reaction evidence="6 10">
        <text>aldehydo-D-ribose 5-phosphate + D-glyceraldehyde 3-phosphate + L-glutamine = pyridoxal 5'-phosphate + L-glutamate + phosphate + 3 H2O + H(+)</text>
        <dbReference type="Rhea" id="RHEA:31507"/>
        <dbReference type="ChEBI" id="CHEBI:15377"/>
        <dbReference type="ChEBI" id="CHEBI:15378"/>
        <dbReference type="ChEBI" id="CHEBI:29985"/>
        <dbReference type="ChEBI" id="CHEBI:43474"/>
        <dbReference type="ChEBI" id="CHEBI:58273"/>
        <dbReference type="ChEBI" id="CHEBI:58359"/>
        <dbReference type="ChEBI" id="CHEBI:59776"/>
        <dbReference type="ChEBI" id="CHEBI:597326"/>
        <dbReference type="EC" id="4.3.3.6"/>
    </reaction>
</comment>
<dbReference type="InterPro" id="IPR029062">
    <property type="entry name" value="Class_I_gatase-like"/>
</dbReference>
<accession>A0A6J4LII0</accession>
<dbReference type="EMBL" id="CADCUB010000095">
    <property type="protein sequence ID" value="CAA9332577.1"/>
    <property type="molecule type" value="Genomic_DNA"/>
</dbReference>
<feature type="active site" description="Charge relay system" evidence="10 11">
    <location>
        <position position="181"/>
    </location>
</feature>
<feature type="binding site" evidence="10 12">
    <location>
        <begin position="138"/>
        <end position="139"/>
    </location>
    <ligand>
        <name>L-glutamine</name>
        <dbReference type="ChEBI" id="CHEBI:58359"/>
    </ligand>
</feature>
<evidence type="ECO:0000256" key="11">
    <source>
        <dbReference type="PIRSR" id="PIRSR005639-1"/>
    </source>
</evidence>
<evidence type="ECO:0000256" key="2">
    <source>
        <dbReference type="ARBA" id="ARBA00022801"/>
    </source>
</evidence>
<keyword evidence="2 10" id="KW-0378">Hydrolase</keyword>
<dbReference type="Pfam" id="PF01174">
    <property type="entry name" value="SNO"/>
    <property type="match status" value="1"/>
</dbReference>
<keyword evidence="3 10" id="KW-0663">Pyridoxal phosphate</keyword>